<evidence type="ECO:0000313" key="2">
    <source>
        <dbReference type="Proteomes" id="UP000886501"/>
    </source>
</evidence>
<keyword evidence="1" id="KW-0407">Ion channel</keyword>
<dbReference type="Proteomes" id="UP000886501">
    <property type="component" value="Unassembled WGS sequence"/>
</dbReference>
<proteinExistence type="predicted"/>
<dbReference type="EMBL" id="MU118062">
    <property type="protein sequence ID" value="KAF9646304.1"/>
    <property type="molecule type" value="Genomic_DNA"/>
</dbReference>
<comment type="caution">
    <text evidence="1">The sequence shown here is derived from an EMBL/GenBank/DDBJ whole genome shotgun (WGS) entry which is preliminary data.</text>
</comment>
<reference evidence="1" key="2">
    <citation type="journal article" date="2020" name="Nat. Commun.">
        <title>Large-scale genome sequencing of mycorrhizal fungi provides insights into the early evolution of symbiotic traits.</title>
        <authorList>
            <person name="Miyauchi S."/>
            <person name="Kiss E."/>
            <person name="Kuo A."/>
            <person name="Drula E."/>
            <person name="Kohler A."/>
            <person name="Sanchez-Garcia M."/>
            <person name="Morin E."/>
            <person name="Andreopoulos B."/>
            <person name="Barry K.W."/>
            <person name="Bonito G."/>
            <person name="Buee M."/>
            <person name="Carver A."/>
            <person name="Chen C."/>
            <person name="Cichocki N."/>
            <person name="Clum A."/>
            <person name="Culley D."/>
            <person name="Crous P.W."/>
            <person name="Fauchery L."/>
            <person name="Girlanda M."/>
            <person name="Hayes R.D."/>
            <person name="Keri Z."/>
            <person name="LaButti K."/>
            <person name="Lipzen A."/>
            <person name="Lombard V."/>
            <person name="Magnuson J."/>
            <person name="Maillard F."/>
            <person name="Murat C."/>
            <person name="Nolan M."/>
            <person name="Ohm R.A."/>
            <person name="Pangilinan J."/>
            <person name="Pereira M.F."/>
            <person name="Perotto S."/>
            <person name="Peter M."/>
            <person name="Pfister S."/>
            <person name="Riley R."/>
            <person name="Sitrit Y."/>
            <person name="Stielow J.B."/>
            <person name="Szollosi G."/>
            <person name="Zifcakova L."/>
            <person name="Stursova M."/>
            <person name="Spatafora J.W."/>
            <person name="Tedersoo L."/>
            <person name="Vaario L.M."/>
            <person name="Yamada A."/>
            <person name="Yan M."/>
            <person name="Wang P."/>
            <person name="Xu J."/>
            <person name="Bruns T."/>
            <person name="Baldrian P."/>
            <person name="Vilgalys R."/>
            <person name="Dunand C."/>
            <person name="Henrissat B."/>
            <person name="Grigoriev I.V."/>
            <person name="Hibbett D."/>
            <person name="Nagy L.G."/>
            <person name="Martin F.M."/>
        </authorList>
    </citation>
    <scope>NUCLEOTIDE SEQUENCE</scope>
    <source>
        <strain evidence="1">P2</strain>
    </source>
</reference>
<keyword evidence="2" id="KW-1185">Reference proteome</keyword>
<keyword evidence="1" id="KW-0406">Ion transport</keyword>
<name>A0ACB6Z9W4_THEGA</name>
<keyword evidence="1" id="KW-0813">Transport</keyword>
<evidence type="ECO:0000313" key="1">
    <source>
        <dbReference type="EMBL" id="KAF9646304.1"/>
    </source>
</evidence>
<gene>
    <name evidence="1" type="ORF">BDM02DRAFT_3100078</name>
</gene>
<protein>
    <submittedName>
        <fullName evidence="1">Voltage-gated potassium channel</fullName>
    </submittedName>
</protein>
<reference evidence="1" key="1">
    <citation type="submission" date="2019-10" db="EMBL/GenBank/DDBJ databases">
        <authorList>
            <consortium name="DOE Joint Genome Institute"/>
            <person name="Kuo A."/>
            <person name="Miyauchi S."/>
            <person name="Kiss E."/>
            <person name="Drula E."/>
            <person name="Kohler A."/>
            <person name="Sanchez-Garcia M."/>
            <person name="Andreopoulos B."/>
            <person name="Barry K.W."/>
            <person name="Bonito G."/>
            <person name="Buee M."/>
            <person name="Carver A."/>
            <person name="Chen C."/>
            <person name="Cichocki N."/>
            <person name="Clum A."/>
            <person name="Culley D."/>
            <person name="Crous P.W."/>
            <person name="Fauchery L."/>
            <person name="Girlanda M."/>
            <person name="Hayes R."/>
            <person name="Keri Z."/>
            <person name="Labutti K."/>
            <person name="Lipzen A."/>
            <person name="Lombard V."/>
            <person name="Magnuson J."/>
            <person name="Maillard F."/>
            <person name="Morin E."/>
            <person name="Murat C."/>
            <person name="Nolan M."/>
            <person name="Ohm R."/>
            <person name="Pangilinan J."/>
            <person name="Pereira M."/>
            <person name="Perotto S."/>
            <person name="Peter M."/>
            <person name="Riley R."/>
            <person name="Sitrit Y."/>
            <person name="Stielow B."/>
            <person name="Szollosi G."/>
            <person name="Zifcakova L."/>
            <person name="Stursova M."/>
            <person name="Spatafora J.W."/>
            <person name="Tedersoo L."/>
            <person name="Vaario L.-M."/>
            <person name="Yamada A."/>
            <person name="Yan M."/>
            <person name="Wang P."/>
            <person name="Xu J."/>
            <person name="Bruns T."/>
            <person name="Baldrian P."/>
            <person name="Vilgalys R."/>
            <person name="Henrissat B."/>
            <person name="Grigoriev I.V."/>
            <person name="Hibbett D."/>
            <person name="Nagy L.G."/>
            <person name="Martin F.M."/>
        </authorList>
    </citation>
    <scope>NUCLEOTIDE SEQUENCE</scope>
    <source>
        <strain evidence="1">P2</strain>
    </source>
</reference>
<accession>A0ACB6Z9W4</accession>
<organism evidence="1 2">
    <name type="scientific">Thelephora ganbajun</name>
    <name type="common">Ganba fungus</name>
    <dbReference type="NCBI Taxonomy" id="370292"/>
    <lineage>
        <taxon>Eukaryota</taxon>
        <taxon>Fungi</taxon>
        <taxon>Dikarya</taxon>
        <taxon>Basidiomycota</taxon>
        <taxon>Agaricomycotina</taxon>
        <taxon>Agaricomycetes</taxon>
        <taxon>Thelephorales</taxon>
        <taxon>Thelephoraceae</taxon>
        <taxon>Thelephora</taxon>
    </lineage>
</organism>
<sequence>MSLSPIPLTRLRNTTSTRNEIQEVDEIFHNLNASVTFDAPDTIPGPQWKQDLHALLEQPTSSSAAFVMHVFITSSIIISALVTVFETVPTFRKISNAVWFGFETTLVALFTMEYIARSLAWSGTWRLYFRWATSFYGIIDLLAILPYYIEIALAQDTASFFRFSILRTFRLLRVFRPFRYNNTILLTIEVMFLSFRRSQHALLALSFFVVMVLVVFSTLLYFIERGTWDPSIEVFLDSNGEPSQFASIPAAAWFVLVTITTVGYGDITPRSFLGQIITIPLLVFGLLLIALPTFVLGREFSTVWDIMSHTQVLPQQASFRVVFDIPHLQSGRIEEFEDAAGGDRESTRVSYDSIYMRPNLARRNTSKELTKQLSELQRTVTAQGELLKRLLEELEGTSRPNSRASARHNDIGMALNRNRS</sequence>